<feature type="compositionally biased region" description="Basic and acidic residues" evidence="1">
    <location>
        <begin position="159"/>
        <end position="170"/>
    </location>
</feature>
<evidence type="ECO:0000313" key="3">
    <source>
        <dbReference type="Proteomes" id="UP000252427"/>
    </source>
</evidence>
<evidence type="ECO:0000256" key="1">
    <source>
        <dbReference type="SAM" id="MobiDB-lite"/>
    </source>
</evidence>
<gene>
    <name evidence="2" type="ORF">DLR70_10660</name>
</gene>
<dbReference type="AlphaFoldDB" id="A0AAX1QQZ8"/>
<organism evidence="2 3">
    <name type="scientific">Vibrio paracholerae</name>
    <dbReference type="NCBI Taxonomy" id="650003"/>
    <lineage>
        <taxon>Bacteria</taxon>
        <taxon>Pseudomonadati</taxon>
        <taxon>Pseudomonadota</taxon>
        <taxon>Gammaproteobacteria</taxon>
        <taxon>Vibrionales</taxon>
        <taxon>Vibrionaceae</taxon>
        <taxon>Vibrio</taxon>
    </lineage>
</organism>
<dbReference type="Proteomes" id="UP000252427">
    <property type="component" value="Unassembled WGS sequence"/>
</dbReference>
<dbReference type="InterPro" id="IPR049889">
    <property type="entry name" value="Cas7fv-like"/>
</dbReference>
<dbReference type="EMBL" id="QKKS01000017">
    <property type="protein sequence ID" value="RBM81148.1"/>
    <property type="molecule type" value="Genomic_DNA"/>
</dbReference>
<accession>A0AAX1QQZ8</accession>
<dbReference type="CDD" id="cd21142">
    <property type="entry name" value="Cas7fv"/>
    <property type="match status" value="1"/>
</dbReference>
<comment type="caution">
    <text evidence="2">The sequence shown here is derived from an EMBL/GenBank/DDBJ whole genome shotgun (WGS) entry which is preliminary data.</text>
</comment>
<proteinExistence type="predicted"/>
<sequence length="334" mass="37976">MQKVTGIKSVDFKIKALGHGVVNWNGSANLTKYDHVKGSYKNLTNHTLPKLRGYSNIKEYDENGNAKFYRQPEEVDFSKNKLYISQNCIRHHLFRGEHYNLQSPELLNNPINLLCSLVGLLRGYVIPKNENKRTSPLLLTDFVDRLGNGNFEQMGQSGSKEKKENKDGKESSNSIFSKTTFGDTEYIAYGSISIEQLQFIPLSADFGRESMKINNHQEGEEVAVKLTTYLQSLSNNKDAKAVYHKNYVRKGSIFDEGEAGVLLNDAAIDVLVNQMIELLNNLSIRQAKGFMYVDSVLVDYNDSDKARDMFRIKHNESYISEIKHGPYALYYEGK</sequence>
<protein>
    <recommendedName>
        <fullName evidence="4">CRISPR-associated protein</fullName>
    </recommendedName>
</protein>
<feature type="region of interest" description="Disordered" evidence="1">
    <location>
        <begin position="150"/>
        <end position="175"/>
    </location>
</feature>
<reference evidence="2 3" key="1">
    <citation type="submission" date="2018-06" db="EMBL/GenBank/DDBJ databases">
        <title>Draft genome sequences of nine Vibrio sp. clinical isolates from across the United States representing the closest known relative of Vibrio cholerae.</title>
        <authorList>
            <person name="Islam M.T."/>
            <person name="Liang K."/>
            <person name="Im M.S."/>
            <person name="Winkjer J."/>
            <person name="Busby S."/>
            <person name="Batra D."/>
            <person name="Rowe L."/>
            <person name="Tarr C.L."/>
            <person name="Boucher Y."/>
        </authorList>
    </citation>
    <scope>NUCLEOTIDE SEQUENCE [LARGE SCALE GENOMIC DNA]</scope>
    <source>
        <strain evidence="2 3">2016V-1114</strain>
    </source>
</reference>
<dbReference type="RefSeq" id="WP_113620519.1">
    <property type="nucleotide sequence ID" value="NZ_CAWNYR010000096.1"/>
</dbReference>
<dbReference type="NCBIfam" id="NF040577">
    <property type="entry name" value="cas_Cas7fv"/>
    <property type="match status" value="1"/>
</dbReference>
<name>A0AAX1QQZ8_9VIBR</name>
<evidence type="ECO:0008006" key="4">
    <source>
        <dbReference type="Google" id="ProtNLM"/>
    </source>
</evidence>
<evidence type="ECO:0000313" key="2">
    <source>
        <dbReference type="EMBL" id="RBM81148.1"/>
    </source>
</evidence>